<comment type="caution">
    <text evidence="1">The sequence shown here is derived from an EMBL/GenBank/DDBJ whole genome shotgun (WGS) entry which is preliminary data.</text>
</comment>
<reference evidence="1 2" key="1">
    <citation type="journal article" date="2016" name="Nat. Commun.">
        <title>Thousands of microbial genomes shed light on interconnected biogeochemical processes in an aquifer system.</title>
        <authorList>
            <person name="Anantharaman K."/>
            <person name="Brown C.T."/>
            <person name="Hug L.A."/>
            <person name="Sharon I."/>
            <person name="Castelle C.J."/>
            <person name="Probst A.J."/>
            <person name="Thomas B.C."/>
            <person name="Singh A."/>
            <person name="Wilkins M.J."/>
            <person name="Karaoz U."/>
            <person name="Brodie E.L."/>
            <person name="Williams K.H."/>
            <person name="Hubbard S.S."/>
            <person name="Banfield J.F."/>
        </authorList>
    </citation>
    <scope>NUCLEOTIDE SEQUENCE [LARGE SCALE GENOMIC DNA]</scope>
</reference>
<dbReference type="EMBL" id="MFIQ01000031">
    <property type="protein sequence ID" value="OGF93002.1"/>
    <property type="molecule type" value="Genomic_DNA"/>
</dbReference>
<dbReference type="PANTHER" id="PTHR43861:SF6">
    <property type="entry name" value="METHYLTRANSFERASE TYPE 11"/>
    <property type="match status" value="1"/>
</dbReference>
<gene>
    <name evidence="1" type="ORF">A3G54_02010</name>
</gene>
<organism evidence="1 2">
    <name type="scientific">Candidatus Giovannonibacteria bacterium RIFCSPLOWO2_12_FULL_44_15</name>
    <dbReference type="NCBI Taxonomy" id="1798364"/>
    <lineage>
        <taxon>Bacteria</taxon>
        <taxon>Candidatus Giovannoniibacteriota</taxon>
    </lineage>
</organism>
<dbReference type="STRING" id="1798364.A3G54_02010"/>
<sequence>MPPAKREVFKEISWAGKTVLDAGCGTGEMAYLIAKAGAKQVFGVDYSSAAIKVAKENYNLPNLNYECADLSKFRSKFDVIVSLGTLEHQDDPLHTLKKLKERLNPRGHLILTCPNWTNPRGHILMTLWFLFRAKITLADIHYLTPIEFKTWARQLNLELSWRTIDHDWGYGKKMILDLERRLPNITRDSKLPTDGKKIKEFIAWAKKHIVPLGKRNEFSGAVGLYHFKK</sequence>
<protein>
    <recommendedName>
        <fullName evidence="3">Methyltransferase domain-containing protein</fullName>
    </recommendedName>
</protein>
<evidence type="ECO:0000313" key="1">
    <source>
        <dbReference type="EMBL" id="OGF93002.1"/>
    </source>
</evidence>
<dbReference type="Proteomes" id="UP000178894">
    <property type="component" value="Unassembled WGS sequence"/>
</dbReference>
<dbReference type="CDD" id="cd02440">
    <property type="entry name" value="AdoMet_MTases"/>
    <property type="match status" value="1"/>
</dbReference>
<evidence type="ECO:0008006" key="3">
    <source>
        <dbReference type="Google" id="ProtNLM"/>
    </source>
</evidence>
<dbReference type="Gene3D" id="3.40.50.150">
    <property type="entry name" value="Vaccinia Virus protein VP39"/>
    <property type="match status" value="1"/>
</dbReference>
<proteinExistence type="predicted"/>
<dbReference type="Pfam" id="PF13489">
    <property type="entry name" value="Methyltransf_23"/>
    <property type="match status" value="1"/>
</dbReference>
<dbReference type="SUPFAM" id="SSF53335">
    <property type="entry name" value="S-adenosyl-L-methionine-dependent methyltransferases"/>
    <property type="match status" value="1"/>
</dbReference>
<accession>A0A1F5XYQ7</accession>
<dbReference type="InterPro" id="IPR029063">
    <property type="entry name" value="SAM-dependent_MTases_sf"/>
</dbReference>
<dbReference type="PANTHER" id="PTHR43861">
    <property type="entry name" value="TRANS-ACONITATE 2-METHYLTRANSFERASE-RELATED"/>
    <property type="match status" value="1"/>
</dbReference>
<name>A0A1F5XYQ7_9BACT</name>
<dbReference type="AlphaFoldDB" id="A0A1F5XYQ7"/>
<evidence type="ECO:0000313" key="2">
    <source>
        <dbReference type="Proteomes" id="UP000178894"/>
    </source>
</evidence>